<keyword evidence="5" id="KW-0067">ATP-binding</keyword>
<dbReference type="InterPro" id="IPR000719">
    <property type="entry name" value="Prot_kinase_dom"/>
</dbReference>
<dbReference type="SUPFAM" id="SSF56112">
    <property type="entry name" value="Protein kinase-like (PK-like)"/>
    <property type="match status" value="1"/>
</dbReference>
<keyword evidence="4" id="KW-0418">Kinase</keyword>
<gene>
    <name evidence="7" type="ORF">ENS64_17000</name>
</gene>
<name>A0A7C4QS80_9PLAN</name>
<comment type="caution">
    <text evidence="7">The sequence shown here is derived from an EMBL/GenBank/DDBJ whole genome shotgun (WGS) entry which is preliminary data.</text>
</comment>
<dbReference type="PANTHER" id="PTHR34273:SF2">
    <property type="entry name" value="METHYLTHIORIBOSE KINASE"/>
    <property type="match status" value="1"/>
</dbReference>
<dbReference type="Gene3D" id="3.90.1200.10">
    <property type="match status" value="1"/>
</dbReference>
<sequence length="335" mass="38602">MRTLSAENVVEYLRETGRLPADAAATVTPLAWGVSNIVLRIEPAGHRPLVVKQAQPQLRTRQEWFSRCERIYREADALRAWQTLLPPQAVPEVVFEDRPRYILGLEAIRSDHVVWKQRLLEGRLDHLVAHTLGQRMAAIHRGSWRRPDLLPGAEDWSVFEELRIDPFYRQLTRVYPELHRPIQEVIDDMAAHRLCLVHADFSPKNVLVHPQGITLVDFETAHYGDPAFDLGFFLSHLLLKSLLHPAQRRDWRALVDEFLEEYEGGMPAEYATGIWRRAVRHLAACLWARIDGKSPVEYLTAPPLREFVRRVARDWLSAPPASVHKAVAEFLSRQI</sequence>
<organism evidence="7">
    <name type="scientific">Schlesneria paludicola</name>
    <dbReference type="NCBI Taxonomy" id="360056"/>
    <lineage>
        <taxon>Bacteria</taxon>
        <taxon>Pseudomonadati</taxon>
        <taxon>Planctomycetota</taxon>
        <taxon>Planctomycetia</taxon>
        <taxon>Planctomycetales</taxon>
        <taxon>Planctomycetaceae</taxon>
        <taxon>Schlesneria</taxon>
    </lineage>
</organism>
<dbReference type="EMBL" id="DSVQ01000019">
    <property type="protein sequence ID" value="HGT40945.1"/>
    <property type="molecule type" value="Genomic_DNA"/>
</dbReference>
<dbReference type="InterPro" id="IPR002575">
    <property type="entry name" value="Aminoglycoside_PTrfase"/>
</dbReference>
<comment type="similarity">
    <text evidence="1">Belongs to the methylthioribose kinase family.</text>
</comment>
<dbReference type="InterPro" id="IPR011009">
    <property type="entry name" value="Kinase-like_dom_sf"/>
</dbReference>
<evidence type="ECO:0000256" key="4">
    <source>
        <dbReference type="ARBA" id="ARBA00022777"/>
    </source>
</evidence>
<keyword evidence="2 7" id="KW-0808">Transferase</keyword>
<evidence type="ECO:0000256" key="1">
    <source>
        <dbReference type="ARBA" id="ARBA00010165"/>
    </source>
</evidence>
<evidence type="ECO:0000256" key="3">
    <source>
        <dbReference type="ARBA" id="ARBA00022741"/>
    </source>
</evidence>
<evidence type="ECO:0000256" key="2">
    <source>
        <dbReference type="ARBA" id="ARBA00022679"/>
    </source>
</evidence>
<evidence type="ECO:0000259" key="6">
    <source>
        <dbReference type="PROSITE" id="PS50011"/>
    </source>
</evidence>
<reference evidence="7" key="1">
    <citation type="journal article" date="2020" name="mSystems">
        <title>Genome- and Community-Level Interaction Insights into Carbon Utilization and Element Cycling Functions of Hydrothermarchaeota in Hydrothermal Sediment.</title>
        <authorList>
            <person name="Zhou Z."/>
            <person name="Liu Y."/>
            <person name="Xu W."/>
            <person name="Pan J."/>
            <person name="Luo Z.H."/>
            <person name="Li M."/>
        </authorList>
    </citation>
    <scope>NUCLEOTIDE SEQUENCE [LARGE SCALE GENOMIC DNA]</scope>
    <source>
        <strain evidence="7">SpSt-508</strain>
    </source>
</reference>
<feature type="domain" description="Protein kinase" evidence="6">
    <location>
        <begin position="24"/>
        <end position="335"/>
    </location>
</feature>
<proteinExistence type="inferred from homology"/>
<accession>A0A7C4QS80</accession>
<keyword evidence="3" id="KW-0547">Nucleotide-binding</keyword>
<dbReference type="PANTHER" id="PTHR34273">
    <property type="entry name" value="METHYLTHIORIBOSE KINASE"/>
    <property type="match status" value="1"/>
</dbReference>
<protein>
    <submittedName>
        <fullName evidence="7">Phosphotransferase</fullName>
    </submittedName>
</protein>
<evidence type="ECO:0000313" key="7">
    <source>
        <dbReference type="EMBL" id="HGT40945.1"/>
    </source>
</evidence>
<dbReference type="PROSITE" id="PS50011">
    <property type="entry name" value="PROTEIN_KINASE_DOM"/>
    <property type="match status" value="1"/>
</dbReference>
<dbReference type="GO" id="GO:0005524">
    <property type="term" value="F:ATP binding"/>
    <property type="evidence" value="ECO:0007669"/>
    <property type="project" value="UniProtKB-KW"/>
</dbReference>
<evidence type="ECO:0000256" key="5">
    <source>
        <dbReference type="ARBA" id="ARBA00022840"/>
    </source>
</evidence>
<dbReference type="Pfam" id="PF01636">
    <property type="entry name" value="APH"/>
    <property type="match status" value="1"/>
</dbReference>
<dbReference type="GO" id="GO:0004672">
    <property type="term" value="F:protein kinase activity"/>
    <property type="evidence" value="ECO:0007669"/>
    <property type="project" value="InterPro"/>
</dbReference>
<dbReference type="AlphaFoldDB" id="A0A7C4QS80"/>
<dbReference type="Gene3D" id="3.30.200.20">
    <property type="entry name" value="Phosphorylase Kinase, domain 1"/>
    <property type="match status" value="1"/>
</dbReference>